<dbReference type="AlphaFoldDB" id="A0AAU7CQQ3"/>
<feature type="transmembrane region" description="Helical" evidence="1">
    <location>
        <begin position="49"/>
        <end position="70"/>
    </location>
</feature>
<dbReference type="PANTHER" id="PTHR34978">
    <property type="entry name" value="POSSIBLE SENSOR-TRANSDUCER PROTEIN BLAR"/>
    <property type="match status" value="1"/>
</dbReference>
<evidence type="ECO:0000256" key="1">
    <source>
        <dbReference type="SAM" id="Phobius"/>
    </source>
</evidence>
<dbReference type="CDD" id="cd07341">
    <property type="entry name" value="M56_BlaR1_MecR1_like"/>
    <property type="match status" value="1"/>
</dbReference>
<evidence type="ECO:0000259" key="2">
    <source>
        <dbReference type="Pfam" id="PF05569"/>
    </source>
</evidence>
<organism evidence="3">
    <name type="scientific">Singulisphaera sp. Ch08</name>
    <dbReference type="NCBI Taxonomy" id="3120278"/>
    <lineage>
        <taxon>Bacteria</taxon>
        <taxon>Pseudomonadati</taxon>
        <taxon>Planctomycetota</taxon>
        <taxon>Planctomycetia</taxon>
        <taxon>Isosphaerales</taxon>
        <taxon>Isosphaeraceae</taxon>
        <taxon>Singulisphaera</taxon>
    </lineage>
</organism>
<keyword evidence="1" id="KW-0812">Transmembrane</keyword>
<gene>
    <name evidence="3" type="ORF">V5E97_18330</name>
</gene>
<feature type="transmembrane region" description="Helical" evidence="1">
    <location>
        <begin position="225"/>
        <end position="247"/>
    </location>
</feature>
<feature type="transmembrane region" description="Helical" evidence="1">
    <location>
        <begin position="186"/>
        <end position="205"/>
    </location>
</feature>
<feature type="transmembrane region" description="Helical" evidence="1">
    <location>
        <begin position="323"/>
        <end position="342"/>
    </location>
</feature>
<feature type="transmembrane region" description="Helical" evidence="1">
    <location>
        <begin position="121"/>
        <end position="143"/>
    </location>
</feature>
<feature type="transmembrane region" description="Helical" evidence="1">
    <location>
        <begin position="15"/>
        <end position="37"/>
    </location>
</feature>
<keyword evidence="1" id="KW-0472">Membrane</keyword>
<proteinExistence type="predicted"/>
<keyword evidence="1" id="KW-1133">Transmembrane helix</keyword>
<feature type="domain" description="Peptidase M56" evidence="2">
    <location>
        <begin position="116"/>
        <end position="309"/>
    </location>
</feature>
<dbReference type="InterPro" id="IPR008756">
    <property type="entry name" value="Peptidase_M56"/>
</dbReference>
<dbReference type="EMBL" id="CP155447">
    <property type="protein sequence ID" value="XBH07912.1"/>
    <property type="molecule type" value="Genomic_DNA"/>
</dbReference>
<accession>A0AAU7CQQ3</accession>
<evidence type="ECO:0000313" key="3">
    <source>
        <dbReference type="EMBL" id="XBH07912.1"/>
    </source>
</evidence>
<name>A0AAU7CQQ3_9BACT</name>
<dbReference type="Pfam" id="PF05569">
    <property type="entry name" value="Peptidase_M56"/>
    <property type="match status" value="1"/>
</dbReference>
<sequence length="1136" mass="123023">MNALDLFEQPAWRHLVFALSHTLWQGAVLALLLVAALRRVSVRHPEARYLLALATQFGVLFTGLATWAVLESQPPRPLPVRHAPFAVVGDRSVLPQSPPAIKGEASAEFTPRHVGWVPVAALGWLAGVLIMLARTTGSALAAVRLTRGPRVQDRDLLDLVERLRREIGIRCHIQVVSCEAKLGPCVLGLVWPTIVLPLAFMTGLQADELRAILAHELEHIRRRDYLWNLVQLLVESLLFFNPVVWWLGRQVRIEREACCDAAAVALTGRPLDYSRALAGWAERSSTAAPHAVAVAWGGPRHLSPLRERILRILRPGERPRARISWGGLLVLLSVGPLALFGLHRGTRVAVKLAAQVLAPAERLERLKVAQADYAPLDLEPAGEGQGKVTIKGTIRTPDGSPLRKPINASIITRSRNFSNSAAVNPLKESFSFESNAAGSTYLSLEPEDYAPTFVGPFVTRRGQTVEGINVQLDVGFPARVRVVDERGAPVAGIRVKGGLIIEGGSLYSSEGWGTDDAGIATIPHASRRPYRVSIDGPGFQPFSADRVMFKPDVETKLTITHAEPTRGVVVTHDGEPIAGARIKTFFENGPTGSWGHAGIGPPIATTDSAGRFTLDRLEEEKTYAFVIESDAHGRSIVMGVESGQAGLRWSVDRDRTIAGTIRGDLAPLDRSGGKPVVRVRQTVIIPDLQRGQQSQDLFWSVPVEATDGGGSFLIKGLLPGEATLSAGKESRRLVVERPVDSVTIDLTQPIALISISKRRIVLRISTPDGAVQPSGSVQVLAASRAAGSPATGSRSLPIEEGKVEFDAPVPGSVHYESQGVVGYWFPSGSFEVEAGDEPKEVEVRGVPAGAIVGQVLDADGHPIDQRVSVGYVTAEMPGDLKGVHPARSQSVVAIQGRFFLSPLPIGGTYVVVASQGHNTQISRPVKLDGTNAVERIEIRLAKPVAASGRVIGPDGRPIRGLPVTLKLDHSQARTTWDPPTLTDREGRFQFDNLSSEFGPYRAALDLRKEYQPAEETLNPGGPPVEIRLAFGQVVEGRILDAATGWPIPGVEIYAHMPQWRAGERYAFEAEGKTDEQGRFRFSNLPARSVSLNDRDGLRWVSPGDSRTVETDRGETFEIRATLPAWSPLKPVEPRGK</sequence>
<dbReference type="PANTHER" id="PTHR34978:SF3">
    <property type="entry name" value="SLR0241 PROTEIN"/>
    <property type="match status" value="1"/>
</dbReference>
<dbReference type="Gene3D" id="3.30.2010.10">
    <property type="entry name" value="Metalloproteases ('zincins'), catalytic domain"/>
    <property type="match status" value="1"/>
</dbReference>
<protein>
    <submittedName>
        <fullName evidence="3">M56 family metallopeptidase</fullName>
    </submittedName>
</protein>
<dbReference type="RefSeq" id="WP_406700749.1">
    <property type="nucleotide sequence ID" value="NZ_CP155447.1"/>
</dbReference>
<reference evidence="3" key="1">
    <citation type="submission" date="2024-05" db="EMBL/GenBank/DDBJ databases">
        <title>Planctomycetes of the genus Singulisphaera possess chitinolytic capabilities.</title>
        <authorList>
            <person name="Ivanova A."/>
        </authorList>
    </citation>
    <scope>NUCLEOTIDE SEQUENCE</scope>
    <source>
        <strain evidence="3">Ch08T</strain>
    </source>
</reference>
<dbReference type="InterPro" id="IPR052173">
    <property type="entry name" value="Beta-lactam_resp_regulator"/>
</dbReference>